<evidence type="ECO:0000313" key="1">
    <source>
        <dbReference type="EMBL" id="JAG15588.1"/>
    </source>
</evidence>
<organism evidence="1">
    <name type="scientific">Lygus hesperus</name>
    <name type="common">Western plant bug</name>
    <dbReference type="NCBI Taxonomy" id="30085"/>
    <lineage>
        <taxon>Eukaryota</taxon>
        <taxon>Metazoa</taxon>
        <taxon>Ecdysozoa</taxon>
        <taxon>Arthropoda</taxon>
        <taxon>Hexapoda</taxon>
        <taxon>Insecta</taxon>
        <taxon>Pterygota</taxon>
        <taxon>Neoptera</taxon>
        <taxon>Paraneoptera</taxon>
        <taxon>Hemiptera</taxon>
        <taxon>Heteroptera</taxon>
        <taxon>Panheteroptera</taxon>
        <taxon>Cimicomorpha</taxon>
        <taxon>Miridae</taxon>
        <taxon>Mirini</taxon>
        <taxon>Lygus</taxon>
    </lineage>
</organism>
<evidence type="ECO:0000313" key="2">
    <source>
        <dbReference type="EMBL" id="JAG50789.1"/>
    </source>
</evidence>
<reference evidence="1" key="2">
    <citation type="submission" date="2014-07" db="EMBL/GenBank/DDBJ databases">
        <authorList>
            <person name="Hull J."/>
        </authorList>
    </citation>
    <scope>NUCLEOTIDE SEQUENCE</scope>
</reference>
<accession>A0A0A9X9X4</accession>
<protein>
    <submittedName>
        <fullName evidence="1">Ribosomal protein S6 modification protein 1</fullName>
    </submittedName>
</protein>
<dbReference type="EMBL" id="GBRD01015037">
    <property type="protein sequence ID" value="JAG50789.1"/>
    <property type="molecule type" value="Transcribed_RNA"/>
</dbReference>
<reference evidence="2" key="3">
    <citation type="submission" date="2014-09" db="EMBL/GenBank/DDBJ databases">
        <authorList>
            <person name="Magalhaes I.L.F."/>
            <person name="Oliveira U."/>
            <person name="Santos F.R."/>
            <person name="Vidigal T.H.D.A."/>
            <person name="Brescovit A.D."/>
            <person name="Santos A.J."/>
        </authorList>
    </citation>
    <scope>NUCLEOTIDE SEQUENCE</scope>
</reference>
<reference evidence="1" key="1">
    <citation type="journal article" date="2014" name="PLoS ONE">
        <title>Transcriptome-Based Identification of ABC Transporters in the Western Tarnished Plant Bug Lygus hesperus.</title>
        <authorList>
            <person name="Hull J.J."/>
            <person name="Chaney K."/>
            <person name="Geib S.M."/>
            <person name="Fabrick J.A."/>
            <person name="Brent C.S."/>
            <person name="Walsh D."/>
            <person name="Lavine L.C."/>
        </authorList>
    </citation>
    <scope>NUCLEOTIDE SEQUENCE</scope>
</reference>
<dbReference type="EMBL" id="GBHO01028016">
    <property type="protein sequence ID" value="JAG15588.1"/>
    <property type="molecule type" value="Transcribed_RNA"/>
</dbReference>
<dbReference type="AlphaFoldDB" id="A0A0A9X9X4"/>
<proteinExistence type="predicted"/>
<name>A0A0A9X9X4_LYGHE</name>
<gene>
    <name evidence="1" type="primary">rimK1</name>
    <name evidence="1" type="ORF">CM83_4906</name>
</gene>
<sequence>MASSVTSILTRDTASDILFQALRAMAGTHSAFEIMRSINSVINMRHPRIPNRSNKLTKFDSSLESRIAKYIRYYISAVVDLFIHCEFAPLNRSYIEQEVRKIVLGDDDGHERLSASLLRQALEVCVRAKLIRTAAGRKLAIDTKWNSAREG</sequence>